<dbReference type="PANTHER" id="PTHR36194:SF1">
    <property type="entry name" value="S-LAYER-LIKE PROTEIN"/>
    <property type="match status" value="1"/>
</dbReference>
<dbReference type="Pfam" id="PF14326">
    <property type="entry name" value="DUF4384"/>
    <property type="match status" value="1"/>
</dbReference>
<feature type="domain" description="DUF4384" evidence="2">
    <location>
        <begin position="45"/>
        <end position="125"/>
    </location>
</feature>
<dbReference type="InterPro" id="IPR025493">
    <property type="entry name" value="DUF4384"/>
</dbReference>
<reference evidence="3 4" key="1">
    <citation type="submission" date="2018-08" db="EMBL/GenBank/DDBJ databases">
        <title>Meiothermus luteus KCTC 52599 genome sequencing project.</title>
        <authorList>
            <person name="Da Costa M.S."/>
            <person name="Albuquerque L."/>
            <person name="Raposo P."/>
            <person name="Froufe H.J.C."/>
            <person name="Barroso C.S."/>
            <person name="Egas C."/>
        </authorList>
    </citation>
    <scope>NUCLEOTIDE SEQUENCE [LARGE SCALE GENOMIC DNA]</scope>
    <source>
        <strain evidence="3 4">KCTC 52599</strain>
    </source>
</reference>
<dbReference type="Proteomes" id="UP000265800">
    <property type="component" value="Unassembled WGS sequence"/>
</dbReference>
<dbReference type="EMBL" id="QWKZ01000023">
    <property type="protein sequence ID" value="RIH87302.1"/>
    <property type="molecule type" value="Genomic_DNA"/>
</dbReference>
<dbReference type="RefSeq" id="WP_119359651.1">
    <property type="nucleotide sequence ID" value="NZ_QWKZ01000023.1"/>
</dbReference>
<evidence type="ECO:0000259" key="2">
    <source>
        <dbReference type="Pfam" id="PF14326"/>
    </source>
</evidence>
<keyword evidence="4" id="KW-1185">Reference proteome</keyword>
<comment type="caution">
    <text evidence="3">The sequence shown here is derived from an EMBL/GenBank/DDBJ whole genome shotgun (WGS) entry which is preliminary data.</text>
</comment>
<evidence type="ECO:0000256" key="1">
    <source>
        <dbReference type="SAM" id="SignalP"/>
    </source>
</evidence>
<evidence type="ECO:0000313" key="4">
    <source>
        <dbReference type="Proteomes" id="UP000265800"/>
    </source>
</evidence>
<evidence type="ECO:0000313" key="3">
    <source>
        <dbReference type="EMBL" id="RIH87302.1"/>
    </source>
</evidence>
<name>A0A399EXQ5_9DEIN</name>
<dbReference type="PANTHER" id="PTHR36194">
    <property type="entry name" value="S-LAYER-LIKE PROTEIN"/>
    <property type="match status" value="1"/>
</dbReference>
<feature type="signal peptide" evidence="1">
    <location>
        <begin position="1"/>
        <end position="16"/>
    </location>
</feature>
<proteinExistence type="predicted"/>
<dbReference type="OrthoDB" id="5483179at2"/>
<gene>
    <name evidence="3" type="ORF">Mlute_00985</name>
</gene>
<organism evidence="3 4">
    <name type="scientific">Meiothermus luteus</name>
    <dbReference type="NCBI Taxonomy" id="2026184"/>
    <lineage>
        <taxon>Bacteria</taxon>
        <taxon>Thermotogati</taxon>
        <taxon>Deinococcota</taxon>
        <taxon>Deinococci</taxon>
        <taxon>Thermales</taxon>
        <taxon>Thermaceae</taxon>
        <taxon>Meiothermus</taxon>
    </lineage>
</organism>
<feature type="chain" id="PRO_5017344414" description="DUF4384 domain-containing protein" evidence="1">
    <location>
        <begin position="17"/>
        <end position="264"/>
    </location>
</feature>
<accession>A0A399EXQ5</accession>
<dbReference type="AlphaFoldDB" id="A0A399EXQ5"/>
<keyword evidence="1" id="KW-0732">Signal</keyword>
<protein>
    <recommendedName>
        <fullName evidence="2">DUF4384 domain-containing protein</fullName>
    </recommendedName>
</protein>
<sequence>MKRLVALGSLVSLAFAAPLSPQGILVSPVPPGLELRLWLDRDPATYSFGDRIRIYAQANRDVYIYLFNLGADGQVGLILPNAFSSENYLRAGETRTFPEPGARYEFTLGGPAGVAQVFAVASRRPLSPAQLAEIGRLRAAGGGSVLLPERDWVSSAVRYQVQPPVAALKPPLFFIPPLPGYAVLWEDRKETEYRVAYRGGDVEQVFSHYHRDLLSKGWVKVSFRSKGDKKSLAYRAEYRRGEDRLEVSVGPRGGELVVRLEWGR</sequence>